<dbReference type="Gene3D" id="2.70.70.10">
    <property type="entry name" value="Glucose Permease (Domain IIA)"/>
    <property type="match status" value="1"/>
</dbReference>
<dbReference type="GO" id="GO:0016301">
    <property type="term" value="F:kinase activity"/>
    <property type="evidence" value="ECO:0007669"/>
    <property type="project" value="UniProtKB-KW"/>
</dbReference>
<dbReference type="EMBL" id="AP019377">
    <property type="protein sequence ID" value="BBH92330.1"/>
    <property type="molecule type" value="Genomic_DNA"/>
</dbReference>
<evidence type="ECO:0000259" key="7">
    <source>
        <dbReference type="PROSITE" id="PS51093"/>
    </source>
</evidence>
<dbReference type="SUPFAM" id="SSF51261">
    <property type="entry name" value="Duplicated hybrid motif"/>
    <property type="match status" value="1"/>
</dbReference>
<evidence type="ECO:0000256" key="1">
    <source>
        <dbReference type="ARBA" id="ARBA00004496"/>
    </source>
</evidence>
<keyword evidence="4" id="KW-0808">Transferase</keyword>
<evidence type="ECO:0000256" key="4">
    <source>
        <dbReference type="ARBA" id="ARBA00022679"/>
    </source>
</evidence>
<keyword evidence="3" id="KW-0762">Sugar transport</keyword>
<dbReference type="GO" id="GO:0009401">
    <property type="term" value="P:phosphoenolpyruvate-dependent sugar phosphotransferase system"/>
    <property type="evidence" value="ECO:0007669"/>
    <property type="project" value="UniProtKB-KW"/>
</dbReference>
<evidence type="ECO:0000256" key="2">
    <source>
        <dbReference type="ARBA" id="ARBA00022448"/>
    </source>
</evidence>
<dbReference type="NCBIfam" id="TIGR00830">
    <property type="entry name" value="PTBA"/>
    <property type="match status" value="1"/>
</dbReference>
<keyword evidence="6" id="KW-0418">Kinase</keyword>
<dbReference type="InterPro" id="IPR001127">
    <property type="entry name" value="PTS_EIIA_1_perm"/>
</dbReference>
<dbReference type="GO" id="GO:0005737">
    <property type="term" value="C:cytoplasm"/>
    <property type="evidence" value="ECO:0007669"/>
    <property type="project" value="UniProtKB-SubCell"/>
</dbReference>
<dbReference type="PANTHER" id="PTHR45008">
    <property type="entry name" value="PTS SYSTEM GLUCOSE-SPECIFIC EIIA COMPONENT"/>
    <property type="match status" value="1"/>
</dbReference>
<dbReference type="InterPro" id="IPR011055">
    <property type="entry name" value="Dup_hybrid_motif"/>
</dbReference>
<dbReference type="Pfam" id="PF00358">
    <property type="entry name" value="PTS_EIIA_1"/>
    <property type="match status" value="1"/>
</dbReference>
<protein>
    <recommendedName>
        <fullName evidence="7">PTS EIIA type-1 domain-containing protein</fullName>
    </recommendedName>
</protein>
<comment type="subcellular location">
    <subcellularLocation>
        <location evidence="1">Cytoplasm</location>
    </subcellularLocation>
</comment>
<dbReference type="AlphaFoldDB" id="A0A455SXC5"/>
<dbReference type="InterPro" id="IPR050890">
    <property type="entry name" value="PTS_EIIA_component"/>
</dbReference>
<sequence>MRSLHLHKSELVILAPLDGQVVPLERVPDEVFAQKLVGDGLAIEPWGSVALAPISGRLVRLFPGGHAFVIAAGPEDREEEAAVIVHLGLDTVELAGDGFTLLAQEGDRVEAGTPVVRFDRARIAARGKSLLSPVVFSGSGTLVRRASGTVQAGQDMLFVVKRSL</sequence>
<evidence type="ECO:0000313" key="8">
    <source>
        <dbReference type="EMBL" id="BBH92330.1"/>
    </source>
</evidence>
<keyword evidence="5" id="KW-0598">Phosphotransferase system</keyword>
<feature type="domain" description="PTS EIIA type-1" evidence="7">
    <location>
        <begin position="29"/>
        <end position="138"/>
    </location>
</feature>
<dbReference type="PROSITE" id="PS51093">
    <property type="entry name" value="PTS_EIIA_TYPE_1"/>
    <property type="match status" value="1"/>
</dbReference>
<keyword evidence="2" id="KW-0813">Transport</keyword>
<organism evidence="8">
    <name type="scientific">Thermogemmatispora argillosa</name>
    <dbReference type="NCBI Taxonomy" id="2045280"/>
    <lineage>
        <taxon>Bacteria</taxon>
        <taxon>Bacillati</taxon>
        <taxon>Chloroflexota</taxon>
        <taxon>Ktedonobacteria</taxon>
        <taxon>Thermogemmatisporales</taxon>
        <taxon>Thermogemmatisporaceae</taxon>
        <taxon>Thermogemmatispora</taxon>
    </lineage>
</organism>
<dbReference type="PANTHER" id="PTHR45008:SF1">
    <property type="entry name" value="PTS SYSTEM GLUCOSE-SPECIFIC EIIA COMPONENT"/>
    <property type="match status" value="1"/>
</dbReference>
<accession>A0A455SXC5</accession>
<evidence type="ECO:0000256" key="6">
    <source>
        <dbReference type="ARBA" id="ARBA00022777"/>
    </source>
</evidence>
<proteinExistence type="predicted"/>
<name>A0A455SXC5_9CHLR</name>
<evidence type="ECO:0000256" key="3">
    <source>
        <dbReference type="ARBA" id="ARBA00022597"/>
    </source>
</evidence>
<reference evidence="8" key="1">
    <citation type="submission" date="2018-12" db="EMBL/GenBank/DDBJ databases">
        <title>Novel natural products biosynthetic potential of the class Ktedonobacteria.</title>
        <authorList>
            <person name="Zheng Y."/>
            <person name="Saitou A."/>
            <person name="Wang C.M."/>
            <person name="Toyoda A."/>
            <person name="Minakuchi Y."/>
            <person name="Sekiguchi Y."/>
            <person name="Ueda K."/>
            <person name="Takano H."/>
            <person name="Sakai Y."/>
            <person name="Yokota A."/>
            <person name="Yabe S."/>
        </authorList>
    </citation>
    <scope>NUCLEOTIDE SEQUENCE</scope>
    <source>
        <strain evidence="8">A3-2</strain>
    </source>
</reference>
<evidence type="ECO:0000256" key="5">
    <source>
        <dbReference type="ARBA" id="ARBA00022683"/>
    </source>
</evidence>
<gene>
    <name evidence="8" type="ORF">KTA_05290</name>
</gene>